<feature type="binding site" evidence="11">
    <location>
        <position position="137"/>
    </location>
    <ligand>
        <name>Zn(2+)</name>
        <dbReference type="ChEBI" id="CHEBI:29105"/>
        <note>catalytic</note>
    </ligand>
</feature>
<dbReference type="Gene3D" id="3.30.2010.10">
    <property type="entry name" value="Metalloproteases ('zincins'), catalytic domain"/>
    <property type="match status" value="1"/>
</dbReference>
<keyword evidence="2 11" id="KW-1003">Cell membrane</keyword>
<name>A0A497EX62_9CREN</name>
<keyword evidence="8 11" id="KW-1133">Transmembrane helix</keyword>
<dbReference type="GO" id="GO:0006508">
    <property type="term" value="P:proteolysis"/>
    <property type="evidence" value="ECO:0007669"/>
    <property type="project" value="UniProtKB-KW"/>
</dbReference>
<keyword evidence="7 11" id="KW-0862">Zinc</keyword>
<evidence type="ECO:0000256" key="5">
    <source>
        <dbReference type="ARBA" id="ARBA00022723"/>
    </source>
</evidence>
<dbReference type="PANTHER" id="PTHR43221">
    <property type="entry name" value="PROTEASE HTPX"/>
    <property type="match status" value="1"/>
</dbReference>
<feature type="transmembrane region" description="Helical" evidence="11">
    <location>
        <begin position="181"/>
        <end position="202"/>
    </location>
</feature>
<evidence type="ECO:0000256" key="7">
    <source>
        <dbReference type="ARBA" id="ARBA00022833"/>
    </source>
</evidence>
<dbReference type="PANTHER" id="PTHR43221:SF2">
    <property type="entry name" value="PROTEASE HTPX HOMOLOG"/>
    <property type="match status" value="1"/>
</dbReference>
<dbReference type="InterPro" id="IPR022919">
    <property type="entry name" value="Pept_M48_protease_HtpX"/>
</dbReference>
<evidence type="ECO:0000256" key="10">
    <source>
        <dbReference type="ARBA" id="ARBA00023136"/>
    </source>
</evidence>
<keyword evidence="10 11" id="KW-0472">Membrane</keyword>
<evidence type="ECO:0000256" key="8">
    <source>
        <dbReference type="ARBA" id="ARBA00022989"/>
    </source>
</evidence>
<keyword evidence="5 11" id="KW-0479">Metal-binding</keyword>
<keyword evidence="6 11" id="KW-0378">Hydrolase</keyword>
<comment type="cofactor">
    <cofactor evidence="11">
        <name>Zn(2+)</name>
        <dbReference type="ChEBI" id="CHEBI:29105"/>
    </cofactor>
    <text evidence="11">Binds 1 zinc ion per subunit.</text>
</comment>
<feature type="binding site" evidence="11">
    <location>
        <position position="133"/>
    </location>
    <ligand>
        <name>Zn(2+)</name>
        <dbReference type="ChEBI" id="CHEBI:29105"/>
        <note>catalytic</note>
    </ligand>
</feature>
<evidence type="ECO:0000256" key="4">
    <source>
        <dbReference type="ARBA" id="ARBA00022692"/>
    </source>
</evidence>
<proteinExistence type="inferred from homology"/>
<feature type="binding site" evidence="11">
    <location>
        <position position="207"/>
    </location>
    <ligand>
        <name>Zn(2+)</name>
        <dbReference type="ChEBI" id="CHEBI:29105"/>
        <note>catalytic</note>
    </ligand>
</feature>
<dbReference type="Proteomes" id="UP000269499">
    <property type="component" value="Unassembled WGS sequence"/>
</dbReference>
<keyword evidence="4 11" id="KW-0812">Transmembrane</keyword>
<sequence length="290" mass="31225">MLKVTLLLAILTSILILTGYAVGSYFGNPVGAIEISLIMAGLFNLITYFYSDRIVLAMTGAKLVSTEENPGLHRIVERVANQANIPKPKVAVVDSTAPNAFATGRGPGKSVVAVTRGLLTLLNEDEVEAVIGHEIAHIKNRDVLISTIAATIAGAISYLAYIGRLGLYLGAGEDRRRSESAIALLLAAILAPIAALIVQFAISRGREYLADETGAKITRKPLDLASALIKISEAKRVGLTVKVNPAISHLWIINPLKRGTLEELFSTHPPVEKRVERLKKIAREMGMYVL</sequence>
<keyword evidence="9 11" id="KW-0482">Metalloprotease</keyword>
<comment type="similarity">
    <text evidence="1 11">Belongs to the peptidase M48B family.</text>
</comment>
<feature type="active site" evidence="11">
    <location>
        <position position="134"/>
    </location>
</feature>
<dbReference type="HAMAP" id="MF_00188">
    <property type="entry name" value="Pept_M48_protease_HtpX"/>
    <property type="match status" value="1"/>
</dbReference>
<evidence type="ECO:0000256" key="2">
    <source>
        <dbReference type="ARBA" id="ARBA00022475"/>
    </source>
</evidence>
<protein>
    <recommendedName>
        <fullName evidence="11">Protease HtpX homolog</fullName>
        <ecNumber evidence="11">3.4.24.-</ecNumber>
    </recommendedName>
</protein>
<dbReference type="GO" id="GO:0005886">
    <property type="term" value="C:plasma membrane"/>
    <property type="evidence" value="ECO:0007669"/>
    <property type="project" value="UniProtKB-SubCell"/>
</dbReference>
<dbReference type="InterPro" id="IPR001915">
    <property type="entry name" value="Peptidase_M48"/>
</dbReference>
<feature type="transmembrane region" description="Helical" evidence="11">
    <location>
        <begin position="31"/>
        <end position="50"/>
    </location>
</feature>
<evidence type="ECO:0000256" key="11">
    <source>
        <dbReference type="HAMAP-Rule" id="MF_00188"/>
    </source>
</evidence>
<feature type="transmembrane region" description="Helical" evidence="11">
    <location>
        <begin position="143"/>
        <end position="161"/>
    </location>
</feature>
<organism evidence="13 14">
    <name type="scientific">Thermoproteota archaeon</name>
    <dbReference type="NCBI Taxonomy" id="2056631"/>
    <lineage>
        <taxon>Archaea</taxon>
        <taxon>Thermoproteota</taxon>
    </lineage>
</organism>
<gene>
    <name evidence="11" type="primary">htpX</name>
    <name evidence="13" type="ORF">DRJ26_05220</name>
</gene>
<dbReference type="AlphaFoldDB" id="A0A497EX62"/>
<evidence type="ECO:0000256" key="3">
    <source>
        <dbReference type="ARBA" id="ARBA00022670"/>
    </source>
</evidence>
<comment type="subcellular location">
    <subcellularLocation>
        <location evidence="11">Cell membrane</location>
        <topology evidence="11">Multi-pass membrane protein</topology>
    </subcellularLocation>
</comment>
<keyword evidence="3 11" id="KW-0645">Protease</keyword>
<evidence type="ECO:0000256" key="6">
    <source>
        <dbReference type="ARBA" id="ARBA00022801"/>
    </source>
</evidence>
<feature type="domain" description="Peptidase M48" evidence="12">
    <location>
        <begin position="68"/>
        <end position="281"/>
    </location>
</feature>
<comment type="caution">
    <text evidence="13">The sequence shown here is derived from an EMBL/GenBank/DDBJ whole genome shotgun (WGS) entry which is preliminary data.</text>
</comment>
<accession>A0A497EX62</accession>
<dbReference type="EC" id="3.4.24.-" evidence="11"/>
<dbReference type="InterPro" id="IPR050083">
    <property type="entry name" value="HtpX_protease"/>
</dbReference>
<evidence type="ECO:0000256" key="1">
    <source>
        <dbReference type="ARBA" id="ARBA00009779"/>
    </source>
</evidence>
<evidence type="ECO:0000256" key="9">
    <source>
        <dbReference type="ARBA" id="ARBA00023049"/>
    </source>
</evidence>
<dbReference type="EMBL" id="QMRA01000140">
    <property type="protein sequence ID" value="RLE51963.1"/>
    <property type="molecule type" value="Genomic_DNA"/>
</dbReference>
<dbReference type="GO" id="GO:0008270">
    <property type="term" value="F:zinc ion binding"/>
    <property type="evidence" value="ECO:0007669"/>
    <property type="project" value="UniProtKB-UniRule"/>
</dbReference>
<dbReference type="GO" id="GO:0004222">
    <property type="term" value="F:metalloendopeptidase activity"/>
    <property type="evidence" value="ECO:0007669"/>
    <property type="project" value="UniProtKB-UniRule"/>
</dbReference>
<evidence type="ECO:0000259" key="12">
    <source>
        <dbReference type="Pfam" id="PF01435"/>
    </source>
</evidence>
<reference evidence="13 14" key="1">
    <citation type="submission" date="2018-06" db="EMBL/GenBank/DDBJ databases">
        <title>Extensive metabolic versatility and redundancy in microbially diverse, dynamic hydrothermal sediments.</title>
        <authorList>
            <person name="Dombrowski N."/>
            <person name="Teske A."/>
            <person name="Baker B.J."/>
        </authorList>
    </citation>
    <scope>NUCLEOTIDE SEQUENCE [LARGE SCALE GENOMIC DNA]</scope>
    <source>
        <strain evidence="13">B20_G2</strain>
    </source>
</reference>
<dbReference type="Pfam" id="PF01435">
    <property type="entry name" value="Peptidase_M48"/>
    <property type="match status" value="1"/>
</dbReference>
<evidence type="ECO:0000313" key="13">
    <source>
        <dbReference type="EMBL" id="RLE51963.1"/>
    </source>
</evidence>
<evidence type="ECO:0000313" key="14">
    <source>
        <dbReference type="Proteomes" id="UP000269499"/>
    </source>
</evidence>